<proteinExistence type="predicted"/>
<feature type="compositionally biased region" description="Basic and acidic residues" evidence="6">
    <location>
        <begin position="4203"/>
        <end position="4214"/>
    </location>
</feature>
<dbReference type="Pfam" id="PF00439">
    <property type="entry name" value="Bromodomain"/>
    <property type="match status" value="1"/>
</dbReference>
<feature type="compositionally biased region" description="Basic and acidic residues" evidence="6">
    <location>
        <begin position="2936"/>
        <end position="2953"/>
    </location>
</feature>
<feature type="region of interest" description="Disordered" evidence="6">
    <location>
        <begin position="2730"/>
        <end position="2769"/>
    </location>
</feature>
<dbReference type="Gene3D" id="3.30.40.10">
    <property type="entry name" value="Zinc/RING finger domain, C3HC4 (zinc finger)"/>
    <property type="match status" value="1"/>
</dbReference>
<feature type="compositionally biased region" description="Low complexity" evidence="6">
    <location>
        <begin position="2553"/>
        <end position="2563"/>
    </location>
</feature>
<feature type="compositionally biased region" description="Basic and acidic residues" evidence="6">
    <location>
        <begin position="4595"/>
        <end position="4617"/>
    </location>
</feature>
<organism evidence="8">
    <name type="scientific">Neospora caninum (strain Liverpool)</name>
    <dbReference type="NCBI Taxonomy" id="572307"/>
    <lineage>
        <taxon>Eukaryota</taxon>
        <taxon>Sar</taxon>
        <taxon>Alveolata</taxon>
        <taxon>Apicomplexa</taxon>
        <taxon>Conoidasida</taxon>
        <taxon>Coccidia</taxon>
        <taxon>Eucoccidiorida</taxon>
        <taxon>Eimeriorina</taxon>
        <taxon>Sarcocystidae</taxon>
        <taxon>Neospora</taxon>
    </lineage>
</organism>
<dbReference type="PANTHER" id="PTHR16266">
    <property type="entry name" value="WD REPEAT DOMAIN 9"/>
    <property type="match status" value="1"/>
</dbReference>
<evidence type="ECO:0000256" key="6">
    <source>
        <dbReference type="SAM" id="MobiDB-lite"/>
    </source>
</evidence>
<feature type="region of interest" description="Disordered" evidence="6">
    <location>
        <begin position="2442"/>
        <end position="2710"/>
    </location>
</feature>
<feature type="compositionally biased region" description="Acidic residues" evidence="6">
    <location>
        <begin position="2484"/>
        <end position="2503"/>
    </location>
</feature>
<evidence type="ECO:0000256" key="3">
    <source>
        <dbReference type="ARBA" id="ARBA00023117"/>
    </source>
</evidence>
<feature type="compositionally biased region" description="Basic and acidic residues" evidence="6">
    <location>
        <begin position="4479"/>
        <end position="4501"/>
    </location>
</feature>
<feature type="compositionally biased region" description="Basic and acidic residues" evidence="6">
    <location>
        <begin position="4078"/>
        <end position="4137"/>
    </location>
</feature>
<feature type="region of interest" description="Disordered" evidence="6">
    <location>
        <begin position="2168"/>
        <end position="2253"/>
    </location>
</feature>
<dbReference type="GO" id="GO:0006357">
    <property type="term" value="P:regulation of transcription by RNA polymerase II"/>
    <property type="evidence" value="ECO:0007669"/>
    <property type="project" value="TreeGrafter"/>
</dbReference>
<dbReference type="SUPFAM" id="SSF50978">
    <property type="entry name" value="WD40 repeat-like"/>
    <property type="match status" value="1"/>
</dbReference>
<feature type="compositionally biased region" description="Basic and acidic residues" evidence="6">
    <location>
        <begin position="4356"/>
        <end position="4373"/>
    </location>
</feature>
<dbReference type="InterPro" id="IPR019775">
    <property type="entry name" value="WD40_repeat_CS"/>
</dbReference>
<feature type="compositionally biased region" description="Acidic residues" evidence="6">
    <location>
        <begin position="4620"/>
        <end position="4640"/>
    </location>
</feature>
<feature type="compositionally biased region" description="Basic and acidic residues" evidence="6">
    <location>
        <begin position="3203"/>
        <end position="3215"/>
    </location>
</feature>
<keyword evidence="1 5" id="KW-0853">WD repeat</keyword>
<feature type="compositionally biased region" description="Low complexity" evidence="6">
    <location>
        <begin position="1517"/>
        <end position="1552"/>
    </location>
</feature>
<feature type="region of interest" description="Disordered" evidence="6">
    <location>
        <begin position="581"/>
        <end position="607"/>
    </location>
</feature>
<feature type="repeat" description="WD" evidence="5">
    <location>
        <begin position="1035"/>
        <end position="1068"/>
    </location>
</feature>
<feature type="region of interest" description="Disordered" evidence="6">
    <location>
        <begin position="3195"/>
        <end position="3329"/>
    </location>
</feature>
<dbReference type="Gene3D" id="1.20.920.10">
    <property type="entry name" value="Bromodomain-like"/>
    <property type="match status" value="1"/>
</dbReference>
<dbReference type="SUPFAM" id="SSF47370">
    <property type="entry name" value="Bromodomain"/>
    <property type="match status" value="1"/>
</dbReference>
<accession>A0A0F7UNM8</accession>
<feature type="compositionally biased region" description="Basic and acidic residues" evidence="6">
    <location>
        <begin position="4529"/>
        <end position="4552"/>
    </location>
</feature>
<reference evidence="8" key="1">
    <citation type="journal article" date="2015" name="PLoS ONE">
        <title>Comprehensive Evaluation of Toxoplasma gondii VEG and Neospora caninum LIV Genomes with Tachyzoite Stage Transcriptome and Proteome Defines Novel Transcript Features.</title>
        <authorList>
            <person name="Ramaprasad A."/>
            <person name="Mourier T."/>
            <person name="Naeem R."/>
            <person name="Malas T.B."/>
            <person name="Moussa E."/>
            <person name="Panigrahi A."/>
            <person name="Vermont S.J."/>
            <person name="Otto T.D."/>
            <person name="Wastling J."/>
            <person name="Pain A."/>
        </authorList>
    </citation>
    <scope>NUCLEOTIDE SEQUENCE</scope>
    <source>
        <strain evidence="8">Liverpool</strain>
    </source>
</reference>
<feature type="region of interest" description="Disordered" evidence="6">
    <location>
        <begin position="4078"/>
        <end position="4722"/>
    </location>
</feature>
<feature type="compositionally biased region" description="Basic and acidic residues" evidence="6">
    <location>
        <begin position="512"/>
        <end position="543"/>
    </location>
</feature>
<dbReference type="SMART" id="SM00320">
    <property type="entry name" value="WD40"/>
    <property type="match status" value="5"/>
</dbReference>
<feature type="region of interest" description="Disordered" evidence="6">
    <location>
        <begin position="1514"/>
        <end position="1610"/>
    </location>
</feature>
<dbReference type="InterPro" id="IPR001487">
    <property type="entry name" value="Bromodomain"/>
</dbReference>
<feature type="compositionally biased region" description="Basic and acidic residues" evidence="6">
    <location>
        <begin position="2213"/>
        <end position="2236"/>
    </location>
</feature>
<keyword evidence="2" id="KW-0677">Repeat</keyword>
<feature type="compositionally biased region" description="Low complexity" evidence="6">
    <location>
        <begin position="4174"/>
        <end position="4185"/>
    </location>
</feature>
<evidence type="ECO:0000313" key="8">
    <source>
        <dbReference type="EMBL" id="CEL69842.1"/>
    </source>
</evidence>
<dbReference type="InterPro" id="IPR015943">
    <property type="entry name" value="WD40/YVTN_repeat-like_dom_sf"/>
</dbReference>
<feature type="compositionally biased region" description="Basic and acidic residues" evidence="6">
    <location>
        <begin position="2733"/>
        <end position="2769"/>
    </location>
</feature>
<feature type="domain" description="Bromo" evidence="7">
    <location>
        <begin position="3916"/>
        <end position="3998"/>
    </location>
</feature>
<feature type="region of interest" description="Disordered" evidence="6">
    <location>
        <begin position="3838"/>
        <end position="3916"/>
    </location>
</feature>
<feature type="compositionally biased region" description="Polar residues" evidence="6">
    <location>
        <begin position="3565"/>
        <end position="3574"/>
    </location>
</feature>
<feature type="region of interest" description="Disordered" evidence="6">
    <location>
        <begin position="2267"/>
        <end position="2336"/>
    </location>
</feature>
<feature type="region of interest" description="Disordered" evidence="6">
    <location>
        <begin position="3729"/>
        <end position="3784"/>
    </location>
</feature>
<feature type="compositionally biased region" description="Basic and acidic residues" evidence="6">
    <location>
        <begin position="4244"/>
        <end position="4253"/>
    </location>
</feature>
<evidence type="ECO:0000256" key="4">
    <source>
        <dbReference type="PROSITE-ProRule" id="PRU00035"/>
    </source>
</evidence>
<dbReference type="InterPro" id="IPR036427">
    <property type="entry name" value="Bromodomain-like_sf"/>
</dbReference>
<evidence type="ECO:0000256" key="1">
    <source>
        <dbReference type="ARBA" id="ARBA00022574"/>
    </source>
</evidence>
<feature type="compositionally biased region" description="Low complexity" evidence="6">
    <location>
        <begin position="3594"/>
        <end position="3616"/>
    </location>
</feature>
<feature type="region of interest" description="Disordered" evidence="6">
    <location>
        <begin position="2919"/>
        <end position="2953"/>
    </location>
</feature>
<feature type="compositionally biased region" description="Basic residues" evidence="6">
    <location>
        <begin position="1565"/>
        <end position="1574"/>
    </location>
</feature>
<feature type="region of interest" description="Disordered" evidence="6">
    <location>
        <begin position="1212"/>
        <end position="1276"/>
    </location>
</feature>
<dbReference type="PROSITE" id="PS00678">
    <property type="entry name" value="WD_REPEATS_1"/>
    <property type="match status" value="1"/>
</dbReference>
<feature type="region of interest" description="Disordered" evidence="6">
    <location>
        <begin position="1"/>
        <end position="22"/>
    </location>
</feature>
<keyword evidence="3 4" id="KW-0103">Bromodomain</keyword>
<dbReference type="InterPro" id="IPR052060">
    <property type="entry name" value="Bromo_WD_repeat"/>
</dbReference>
<feature type="compositionally biased region" description="Basic residues" evidence="6">
    <location>
        <begin position="716"/>
        <end position="726"/>
    </location>
</feature>
<dbReference type="InterPro" id="IPR036322">
    <property type="entry name" value="WD40_repeat_dom_sf"/>
</dbReference>
<evidence type="ECO:0000259" key="7">
    <source>
        <dbReference type="PROSITE" id="PS50014"/>
    </source>
</evidence>
<feature type="compositionally biased region" description="Low complexity" evidence="6">
    <location>
        <begin position="2586"/>
        <end position="2595"/>
    </location>
</feature>
<feature type="compositionally biased region" description="Basic and acidic residues" evidence="6">
    <location>
        <begin position="2670"/>
        <end position="2688"/>
    </location>
</feature>
<feature type="repeat" description="WD" evidence="5">
    <location>
        <begin position="993"/>
        <end position="1034"/>
    </location>
</feature>
<feature type="compositionally biased region" description="Polar residues" evidence="6">
    <location>
        <begin position="4139"/>
        <end position="4152"/>
    </location>
</feature>
<feature type="compositionally biased region" description="Low complexity" evidence="6">
    <location>
        <begin position="2463"/>
        <end position="2472"/>
    </location>
</feature>
<dbReference type="Pfam" id="PF00400">
    <property type="entry name" value="WD40"/>
    <property type="match status" value="2"/>
</dbReference>
<dbReference type="Gene3D" id="2.130.10.10">
    <property type="entry name" value="YVTN repeat-like/Quinoprotein amine dehydrogenase"/>
    <property type="match status" value="1"/>
</dbReference>
<feature type="compositionally biased region" description="Polar residues" evidence="6">
    <location>
        <begin position="4554"/>
        <end position="4572"/>
    </location>
</feature>
<feature type="compositionally biased region" description="Basic residues" evidence="6">
    <location>
        <begin position="3854"/>
        <end position="3872"/>
    </location>
</feature>
<feature type="compositionally biased region" description="Basic and acidic residues" evidence="6">
    <location>
        <begin position="4510"/>
        <end position="4522"/>
    </location>
</feature>
<dbReference type="GO" id="GO:0005634">
    <property type="term" value="C:nucleus"/>
    <property type="evidence" value="ECO:0007669"/>
    <property type="project" value="TreeGrafter"/>
</dbReference>
<dbReference type="PROSITE" id="PS50082">
    <property type="entry name" value="WD_REPEATS_2"/>
    <property type="match status" value="2"/>
</dbReference>
<dbReference type="GO" id="GO:0007010">
    <property type="term" value="P:cytoskeleton organization"/>
    <property type="evidence" value="ECO:0007669"/>
    <property type="project" value="TreeGrafter"/>
</dbReference>
<dbReference type="PANTHER" id="PTHR16266:SF17">
    <property type="entry name" value="BRWD3"/>
    <property type="match status" value="1"/>
</dbReference>
<dbReference type="Pfam" id="PF13832">
    <property type="entry name" value="zf-HC5HC2H_2"/>
    <property type="match status" value="1"/>
</dbReference>
<feature type="region of interest" description="Disordered" evidence="6">
    <location>
        <begin position="4020"/>
        <end position="4039"/>
    </location>
</feature>
<feature type="compositionally biased region" description="Basic and acidic residues" evidence="6">
    <location>
        <begin position="3905"/>
        <end position="3915"/>
    </location>
</feature>
<gene>
    <name evidence="8" type="ORF">BN1204_055410</name>
</gene>
<feature type="compositionally biased region" description="Basic and acidic residues" evidence="6">
    <location>
        <begin position="2271"/>
        <end position="2306"/>
    </location>
</feature>
<dbReference type="InterPro" id="IPR013083">
    <property type="entry name" value="Znf_RING/FYVE/PHD"/>
</dbReference>
<dbReference type="InterPro" id="IPR001680">
    <property type="entry name" value="WD40_rpt"/>
</dbReference>
<feature type="region of interest" description="Disordered" evidence="6">
    <location>
        <begin position="469"/>
        <end position="548"/>
    </location>
</feature>
<feature type="compositionally biased region" description="Basic and acidic residues" evidence="6">
    <location>
        <begin position="1299"/>
        <end position="1313"/>
    </location>
</feature>
<feature type="compositionally biased region" description="Acidic residues" evidence="6">
    <location>
        <begin position="2317"/>
        <end position="2328"/>
    </location>
</feature>
<dbReference type="PROSITE" id="PS50014">
    <property type="entry name" value="BROMODOMAIN_2"/>
    <property type="match status" value="1"/>
</dbReference>
<feature type="region of interest" description="Disordered" evidence="6">
    <location>
        <begin position="1299"/>
        <end position="1355"/>
    </location>
</feature>
<feature type="compositionally biased region" description="Low complexity" evidence="6">
    <location>
        <begin position="1231"/>
        <end position="1250"/>
    </location>
</feature>
<feature type="region of interest" description="Disordered" evidence="6">
    <location>
        <begin position="2075"/>
        <end position="2102"/>
    </location>
</feature>
<feature type="compositionally biased region" description="Basic and acidic residues" evidence="6">
    <location>
        <begin position="585"/>
        <end position="600"/>
    </location>
</feature>
<feature type="compositionally biased region" description="Basic and acidic residues" evidence="6">
    <location>
        <begin position="3617"/>
        <end position="3633"/>
    </location>
</feature>
<feature type="compositionally biased region" description="Low complexity" evidence="6">
    <location>
        <begin position="2179"/>
        <end position="2191"/>
    </location>
</feature>
<feature type="region of interest" description="Disordered" evidence="6">
    <location>
        <begin position="3551"/>
        <end position="3635"/>
    </location>
</feature>
<evidence type="ECO:0000256" key="2">
    <source>
        <dbReference type="ARBA" id="ARBA00022737"/>
    </source>
</evidence>
<evidence type="ECO:0000256" key="5">
    <source>
        <dbReference type="PROSITE-ProRule" id="PRU00221"/>
    </source>
</evidence>
<protein>
    <submittedName>
        <fullName evidence="8">WD repeat domain-containing protein, putative</fullName>
    </submittedName>
</protein>
<feature type="region of interest" description="Disordered" evidence="6">
    <location>
        <begin position="710"/>
        <end position="738"/>
    </location>
</feature>
<feature type="compositionally biased region" description="Basic and acidic residues" evidence="6">
    <location>
        <begin position="3304"/>
        <end position="3317"/>
    </location>
</feature>
<feature type="compositionally biased region" description="Low complexity" evidence="6">
    <location>
        <begin position="4228"/>
        <end position="4240"/>
    </location>
</feature>
<dbReference type="GO" id="GO:0008360">
    <property type="term" value="P:regulation of cell shape"/>
    <property type="evidence" value="ECO:0007669"/>
    <property type="project" value="TreeGrafter"/>
</dbReference>
<feature type="region of interest" description="Disordered" evidence="6">
    <location>
        <begin position="1098"/>
        <end position="1134"/>
    </location>
</feature>
<feature type="compositionally biased region" description="Basic and acidic residues" evidence="6">
    <location>
        <begin position="3772"/>
        <end position="3781"/>
    </location>
</feature>
<feature type="compositionally biased region" description="Acidic residues" evidence="6">
    <location>
        <begin position="3876"/>
        <end position="3891"/>
    </location>
</feature>
<feature type="compositionally biased region" description="Basic residues" evidence="6">
    <location>
        <begin position="4646"/>
        <end position="4664"/>
    </location>
</feature>
<name>A0A0F7UNM8_NEOCL</name>
<feature type="region of interest" description="Disordered" evidence="6">
    <location>
        <begin position="2118"/>
        <end position="2137"/>
    </location>
</feature>
<sequence length="4722" mass="504740">MLPTEPPDGRSSGGGDKGNDLCAVDSEQSSFLFVSPPKTCGPDALTSRRSAGDFNFFSGCERAEEADVTSRALAVSSSYVAPISALQLPAEEGTAKTEETGDAPKSSDQIRHAQVEPEKNDAPFFPSSGANGLPQCAPSLYYPSSSPYLSASECGPSHAIHFSSPYYASSALYGCSSASYCLSSSASYPHALTPPPYCAPAPNHVPPLSEGATCASVPPPNGGARGGSVTGEVGVSCAEPAPPACPPSSSSGSSPFSPLPFWAGPQPGQVHLAGGLEAETRGAPPPPAYPVGAASCAPASPVPHAAFVPSLWTSSVAAAPSAPQGALDLPQPFPQNPCSGGAGLASLAVPPSSVPTAPSLTDHASGFPAGVLHASAPISDPANACPSFSPAVSSAAATPAAYPQAPGVSANALAYSDRPFPLASAAAPSFSAPWPAQPLPPSSLALPTVSFSEAGPLPCSASSAVHFPAASASSSSPPSPLPTGEAPPAVHGAPAPAGGSAVSPEPSTDGELPVREGRDGDGKREDDKSEGKQERAHRARTEGEVEGGSLVRRSGLRIASRFPPALSVSPDAACALLLTGPASHPQEEERAENEGRDAAGRTKSSLGLGEDSLSSFSSILLYLAAGRLQAEGEDELSSAVYRHLIKSRQKAAPTHLPSCHNWKGEVRFLVPEESAAVLPHRLRPASQRWSLAVPSRGGFDGDRSEDGCLLGEGAGRRSRGRSRWRGKATSELGEAESPTQQLFARDDLQLKGDMQLFLADLVALLASRVPGHLSVREFLRWVWPPHLAVSSVSSERPREVGDASSCDLRRHEGSALRPTYESYSSSSHLRACQSPFSSGSSSSLSGSSSHFSFSRNLFLLNRSGRFSRALLPPPRASVPSCSDCHTLSSGFFLSGAARALLPLSSPLLLSSSLVKASSTLGSFPCAVSPAAAAAFASGAGAQAATAVGAAAGPWLAWSRKVKRVANVWGHQISHEELLSGERPALDNQFQIGLVREPAAVYVVRYDATGSVVFTGGDDGLIKAWDAATGQLVYALVKHQGDITDIDLHPNNSLLLSGCGKGEVRLWRVLPAGWIPICAMLVPERVAWARFLPERHCESEREKHLRNEDGSRRSRGLPEEDAARGENKEPADDTSDRDSISLVIVGCDDRKIRFYDLCALLETPPAGGPGGRTTVSPLLEADWGAPLLPRAMDLSKVPLDASGSFLLALGLEAPSEPSSGNETGDPAPSPAVPTDSAASSVSVPSCSLVSSRHGSGQSDGGVHTRSASSSPSPPSSAFRALVVRTPSFAHLRCLRLRREEEERQRRERRCEEGGKMGLTGVGVAEDRGLPAGGPGRDEGRRRTRFGGEAKSKVDSPDKPGKFPSLLFADLTPFHSSFPDVCFAWHSPDLVTGGDDGNLFFWAFSSLSGGFASSSPYLGRLRQCSSTRRGALELSASSLSSHKFFLLSLSVQRLLEGRYLPGGSGRSQPSSAAFPCSLFADSASPAPGLSPGPSAVSGSSLHAFSPSPFSSLAHLAASRQGGRVPGGRVQARAGGPSGRHSSSSSISSSSSDSSGESDLDGEANLAHGRRGRRGRPTVRPSGSRLSRRHGPSSHCGGFLARASPQAGAGGPGVGSAFGQALQKELEIFSAGVGDQPRLAADASGVRYSLLALAFSCDDALVCVADAVSRKTSKARIETMKPVDQSLSFFPSASSASGPLKACRVGSVSLQRLSEGLVSQLKPHPSCPLLLLCSTFSGEVLLLDVSEAHARARAGMGNGVTFSTGEDCGPADGLETEETAHLERGNDWQKTPLASGRDQGRRYAFGVAPCAPVTAEKTGARAFASWNGDTEEKKYTLPWHWEGGCTVLRKLRFGSQCSWLDMAWAPNGLQFAGTHRLGCLSIFAHGSSPLFEVTLFEQFLSSESRDTRRDAASLFLTDAGTRQAPHLLSRGILLDAARQPYPLHLQPSSLVLPLLSVGCRNAHLYMCLRCLRRRLPGALRRDAVCFLRKMYSGEKHQLSAPFASLRISACPCCPGPEKAWQFGDPFKCPFCYGDSSLGVGAERGSEAGRAEAGPERGDGAQLAWGGVLPEALEDPVGLHAPRAQHGGRRQGGAGDRSLVRVGEGERERRLRRLEGRLAAQLAEGEGDRSMADAAGTCETSLPPTSHLALRLECLLRRLLRREAANLLRCSQQQKTEEQRALPAPVAAPVSPAASDLEQGEGGCEGGEKPAVGGPGDGKDEEKVDRQEGEGERARERAGEAEDGQQDPGGAIGGNEDGTRRDLCACLEDGNQGAEAHDRERGEKAREGGRDGHEEKEVNERTRDGNKEGRITGCPSAVPTWDDEEDFSLSEEEGQRSEASGWIEEEAHAAEAGSGGMSSGGHGYWSTTDVAVNNEARRLEVLHKHRLEHHCIWKLHRCSSRGNILILRSFATALLQGRRMPAALVRPPLEDDAWLTQVNWLSSVSSFPMPPPSRQQWGRPGAGPGGSASRVSPPSRQGVRSRRARDRDEEDDEESDSDFELQGDEPEGPARLSPSTSSLRPALHSGGASGASTGPTVSRSGRVVGFRDLQSGRAQAPPVSSRVSSRGPLRRVADLQPLSSSLFAAGASHRGGSPTSASGRPRRRGSRWRLMPDEGWTSENSSEEAEEERERRGGRRSCRLAGESTVDPRAMLQDPTLPSSVQRVLRQLLDDDELKQLRQHERQNQKDKQARESKKHAARDGATAEGEEDESLWDELPSDRIDAEGREQHVLFFANVRKSEEERDHREGRAGKEGDETTEDPKGENAKDTEDVNLKCRTLDTDSRCLVSQSPAVSSASSSALVPVGLRRSERAQNFPAPLAHAASACSTAGKAPRDATEKTEDCVLCAVPHRCELCDVAASCVTVPDWRFINTLEDFDEGSNPEEDRKAFHSRLLAGEIRSTSLLHLVLGELVGPFFFPASQESLGGPRGRGTQQAGTETGHVRGEPRRRARDENGREREAAGTWVHVRCLMAVSDLDVDCHARGFNNLKARIDEARSHHCTFCNARGPTVQCTFCPRVFHYPCSLKSYLASGLTAQQLGLPSAAFTLPSSAVSLPSSSFCCSFSTSFSSTSYLDDTPALNEARAAAFAAAAKLQPHQRTRCLPDPLYYGRYVCVWCRKSRQMKTLLAYLTGEIFLSVQSRHWLAVSHRCSAGFISSLPASASQAGRSLSSSCSSCSSSLSSCTCSSHCRVRPLPPLGCSAAKKSHRKAESTRVRSKAPEDTPTYGAAEAKKRVDETSEGTVGDTAAGERTTTAVSVGAGRDDGAKGESALCGSQTVAPEQNAKRRREPPVGGEGTQAGIDATSGYNRAKSEGGETEKECEKTSALQTNGENGGKKTSMLESVVLPPADDIPCCFSSVGVYVPQLGDVLRYFPHLHQNPVLPHDRVQLWQPELFLPCDVLVTNISYEFPGLPVDEEPVAIFAVLELSVVRPECLYGRRFEVHFAPSLDGEADYLVPLLDVNRGLLRLAQLREGEDCRAYMDGKFYTARVEEIKRRPDTLLTKAFSPAQKPHSIPFTHPPFLSSSSASISGSSATPATSSRPCPSILAGAAAAARAASASARGPRDGESEGNGTEEQNSGKGEGRKSEELGGPGLPSPRPSLSASCLSASGGASSSPSLQSGDARDGGSEDGMRTRDGSGQDEIDGALAIQASLASFDWPVFPTPGVVNCAHLRLREETMTQRVQRDRRVGQNAASLFGNDFFVERSLQQRRWMQTASLGLEAIRVHYYSGEEDEKRASSSTSLGSGEGSGDARGASRRRGKKDDERGRKQSSFALSRQDDAERQTEDQEQWLNAWEVDFPVGERDRMHAELQWKLQEAEFPRARQLELFAALDALMMMQDTETNLGEDGEPGRDDSVKKARRRGDRRRRRGRPRKRRAAADNEEREDEDEDEEDEGSSASAIRGPDAGGEDGKPEGDDTHSSPLLFELFLEPIETIGETRGARRGVPSWLERYWKEVPLPISLALIRERLWNGFYRREPALHFDFHLLLYDCRLFNPPGDPVHTLSYRLEEELIRQGLLPKALLNEKGTNARGKSQGMDRGDPEATQQNLLRQLRRHAETQLVLAGELEERIQLAAIQWVKERKPTPESGTEEGKGSEGEVEYGVREAQDERQAAEGRRTQEDERREEDEKRRKARLRRFEGTAENQGSLEETNTFPAVSPPGSSLKHTRKASQVPGISSSSSSVLGESSHALVAEQREASTNNEGNEGPRKTETEDRLASTLRAAPKNPYPSLASSSSWATSSTGGTEARETKREGDADVSMDETAVSRTRRLPQDGCSSRKRLSPEEIDFLSPLDESRFGALSPADRTKRARTLRDFSASSSGASASCARAFPASGDEPNEGCVTVPSCPGAEAAGARRRTDAEEGKREGEADRGLPSRRPGSPVGVHDHASSAVPESHSSGRGPACGAILGTTRSGRVIKRSALFSDYGEGDEQERARGSDRERKTLRCSRDESGAATMPGRSATAGGGGVRRGRRQRSTAQREEGDEAPRDESEGGEDELKKALALSVQTYKEEQERKTRLETAKGSGRGAEENSGGKEEDRKARRDEEKERGQLNGNTSALNSAGKRQNEAATEQRLSKTWSRTGKGRDEENDVGEPHADEGTGERGDLGSDDHDQTELSSEEDEEEDDPDDDEDYVGDETEGRRSQRKARPGRRGRGGRRGRMHRGDSARTKSTCRSEGFDSLPSLSSSEKEDEAVSPTRRSDRLTLRGSRPRPELGSFRH</sequence>
<dbReference type="PROSITE" id="PS50294">
    <property type="entry name" value="WD_REPEATS_REGION"/>
    <property type="match status" value="2"/>
</dbReference>
<feature type="compositionally biased region" description="Low complexity" evidence="6">
    <location>
        <begin position="469"/>
        <end position="506"/>
    </location>
</feature>
<feature type="compositionally biased region" description="Low complexity" evidence="6">
    <location>
        <begin position="4315"/>
        <end position="4328"/>
    </location>
</feature>
<feature type="region of interest" description="Disordered" evidence="6">
    <location>
        <begin position="90"/>
        <end position="114"/>
    </location>
</feature>
<feature type="compositionally biased region" description="Basic and acidic residues" evidence="6">
    <location>
        <begin position="4432"/>
        <end position="4452"/>
    </location>
</feature>
<dbReference type="EMBL" id="LN714486">
    <property type="protein sequence ID" value="CEL69842.1"/>
    <property type="molecule type" value="Genomic_DNA"/>
</dbReference>
<feature type="compositionally biased region" description="Basic and acidic residues" evidence="6">
    <location>
        <begin position="1334"/>
        <end position="1355"/>
    </location>
</feature>